<comment type="caution">
    <text evidence="1">The sequence shown here is derived from an EMBL/GenBank/DDBJ whole genome shotgun (WGS) entry which is preliminary data.</text>
</comment>
<dbReference type="Proteomes" id="UP001280121">
    <property type="component" value="Unassembled WGS sequence"/>
</dbReference>
<dbReference type="EMBL" id="JANJYI010000001">
    <property type="protein sequence ID" value="KAK2661457.1"/>
    <property type="molecule type" value="Genomic_DNA"/>
</dbReference>
<organism evidence="1 2">
    <name type="scientific">Dipteronia dyeriana</name>
    <dbReference type="NCBI Taxonomy" id="168575"/>
    <lineage>
        <taxon>Eukaryota</taxon>
        <taxon>Viridiplantae</taxon>
        <taxon>Streptophyta</taxon>
        <taxon>Embryophyta</taxon>
        <taxon>Tracheophyta</taxon>
        <taxon>Spermatophyta</taxon>
        <taxon>Magnoliopsida</taxon>
        <taxon>eudicotyledons</taxon>
        <taxon>Gunneridae</taxon>
        <taxon>Pentapetalae</taxon>
        <taxon>rosids</taxon>
        <taxon>malvids</taxon>
        <taxon>Sapindales</taxon>
        <taxon>Sapindaceae</taxon>
        <taxon>Hippocastanoideae</taxon>
        <taxon>Acereae</taxon>
        <taxon>Dipteronia</taxon>
    </lineage>
</organism>
<dbReference type="AlphaFoldDB" id="A0AAD9XLL5"/>
<reference evidence="1" key="1">
    <citation type="journal article" date="2023" name="Plant J.">
        <title>Genome sequences and population genomics provide insights into the demographic history, inbreeding, and mutation load of two 'living fossil' tree species of Dipteronia.</title>
        <authorList>
            <person name="Feng Y."/>
            <person name="Comes H.P."/>
            <person name="Chen J."/>
            <person name="Zhu S."/>
            <person name="Lu R."/>
            <person name="Zhang X."/>
            <person name="Li P."/>
            <person name="Qiu J."/>
            <person name="Olsen K.M."/>
            <person name="Qiu Y."/>
        </authorList>
    </citation>
    <scope>NUCLEOTIDE SEQUENCE</scope>
    <source>
        <strain evidence="1">KIB01</strain>
    </source>
</reference>
<protein>
    <submittedName>
        <fullName evidence="1">Uncharacterized protein</fullName>
    </submittedName>
</protein>
<proteinExistence type="predicted"/>
<evidence type="ECO:0000313" key="1">
    <source>
        <dbReference type="EMBL" id="KAK2661457.1"/>
    </source>
</evidence>
<evidence type="ECO:0000313" key="2">
    <source>
        <dbReference type="Proteomes" id="UP001280121"/>
    </source>
</evidence>
<sequence>MAQFRRANWSDALLRKHLIDLCLHEANSGFRSRAILKPSAWTRIAERLEKTIGKRLNQK</sequence>
<keyword evidence="2" id="KW-1185">Reference proteome</keyword>
<accession>A0AAD9XLL5</accession>
<name>A0AAD9XLL5_9ROSI</name>
<gene>
    <name evidence="1" type="ORF">Ddye_000031</name>
</gene>